<reference evidence="1" key="1">
    <citation type="submission" date="2021-05" db="EMBL/GenBank/DDBJ databases">
        <authorList>
            <person name="Scholz U."/>
            <person name="Mascher M."/>
            <person name="Fiebig A."/>
        </authorList>
    </citation>
    <scope>NUCLEOTIDE SEQUENCE [LARGE SCALE GENOMIC DNA]</scope>
</reference>
<name>A0ACD6A4F8_AVESA</name>
<evidence type="ECO:0000313" key="2">
    <source>
        <dbReference type="Proteomes" id="UP001732700"/>
    </source>
</evidence>
<proteinExistence type="predicted"/>
<dbReference type="Proteomes" id="UP001732700">
    <property type="component" value="Chromosome 7C"/>
</dbReference>
<evidence type="ECO:0000313" key="1">
    <source>
        <dbReference type="EnsemblPlants" id="AVESA.00010b.r2.7CG0679460.1.CDS.1"/>
    </source>
</evidence>
<reference evidence="1" key="2">
    <citation type="submission" date="2025-09" db="UniProtKB">
        <authorList>
            <consortium name="EnsemblPlants"/>
        </authorList>
    </citation>
    <scope>IDENTIFICATION</scope>
</reference>
<dbReference type="EnsemblPlants" id="AVESA.00010b.r2.7CG0679460.1">
    <property type="protein sequence ID" value="AVESA.00010b.r2.7CG0679460.1.CDS.1"/>
    <property type="gene ID" value="AVESA.00010b.r2.7CG0679460"/>
</dbReference>
<sequence>MEQLRLPRLDPNSWAAGGANSGSTDAVVAFPKLETLVIKDMSNWEEWSFVEEDGAAAVAATEEGEDGSAEIRKGKAPSPMIQLLPRLKRLELIGCPKLRALPQQLGLEATSLKVLQLRGASCLKLVEDLLFLSDLLLIDGCGSLEKVSNLPLVGELRINDCPGLRCVEGLGSLQQLWLDHDMQELSSLWIPGLQQQHKQLHGEDVDVYDW</sequence>
<protein>
    <submittedName>
        <fullName evidence="1">Uncharacterized protein</fullName>
    </submittedName>
</protein>
<organism evidence="1 2">
    <name type="scientific">Avena sativa</name>
    <name type="common">Oat</name>
    <dbReference type="NCBI Taxonomy" id="4498"/>
    <lineage>
        <taxon>Eukaryota</taxon>
        <taxon>Viridiplantae</taxon>
        <taxon>Streptophyta</taxon>
        <taxon>Embryophyta</taxon>
        <taxon>Tracheophyta</taxon>
        <taxon>Spermatophyta</taxon>
        <taxon>Magnoliopsida</taxon>
        <taxon>Liliopsida</taxon>
        <taxon>Poales</taxon>
        <taxon>Poaceae</taxon>
        <taxon>BOP clade</taxon>
        <taxon>Pooideae</taxon>
        <taxon>Poodae</taxon>
        <taxon>Poeae</taxon>
        <taxon>Poeae Chloroplast Group 1 (Aveneae type)</taxon>
        <taxon>Aveninae</taxon>
        <taxon>Avena</taxon>
    </lineage>
</organism>
<keyword evidence="2" id="KW-1185">Reference proteome</keyword>
<accession>A0ACD6A4F8</accession>